<dbReference type="Proteomes" id="UP000761411">
    <property type="component" value="Unassembled WGS sequence"/>
</dbReference>
<evidence type="ECO:0000313" key="2">
    <source>
        <dbReference type="Proteomes" id="UP000761411"/>
    </source>
</evidence>
<sequence length="121" mass="14151">MIENFRWENQNKFFTWSSQMKEFKKEYRSSIESVIKLLDSSGFAVVLSHLDYGKRNAFILNADGRERFNFSIPTEIRDAICFHEIYYLNGVLIAIVATRSVDYACVIDPNSGNLTKFYETR</sequence>
<name>A0A944GVV5_9BACI</name>
<organism evidence="1 2">
    <name type="scientific">Mesobacillus boroniphilus</name>
    <dbReference type="NCBI Taxonomy" id="308892"/>
    <lineage>
        <taxon>Bacteria</taxon>
        <taxon>Bacillati</taxon>
        <taxon>Bacillota</taxon>
        <taxon>Bacilli</taxon>
        <taxon>Bacillales</taxon>
        <taxon>Bacillaceae</taxon>
        <taxon>Mesobacillus</taxon>
    </lineage>
</organism>
<evidence type="ECO:0000313" key="1">
    <source>
        <dbReference type="EMBL" id="MBS8263934.1"/>
    </source>
</evidence>
<protein>
    <submittedName>
        <fullName evidence="1">Uncharacterized protein</fullName>
    </submittedName>
</protein>
<gene>
    <name evidence="1" type="ORF">DYI25_05735</name>
</gene>
<dbReference type="AlphaFoldDB" id="A0A944GVV5"/>
<reference evidence="1 2" key="1">
    <citation type="journal article" date="2021" name="Microorganisms">
        <title>Bacterial Dimethylsulfoniopropionate Biosynthesis in the East China Sea.</title>
        <authorList>
            <person name="Liu J."/>
            <person name="Zhang Y."/>
            <person name="Liu J."/>
            <person name="Zhong H."/>
            <person name="Williams B.T."/>
            <person name="Zheng Y."/>
            <person name="Curson A.R.J."/>
            <person name="Sun C."/>
            <person name="Sun H."/>
            <person name="Song D."/>
            <person name="Wagner Mackenzie B."/>
            <person name="Bermejo Martinez A."/>
            <person name="Todd J.D."/>
            <person name="Zhang X.H."/>
        </authorList>
    </citation>
    <scope>NUCLEOTIDE SEQUENCE [LARGE SCALE GENOMIC DNA]</scope>
    <source>
        <strain evidence="1 2">ESS08</strain>
    </source>
</reference>
<dbReference type="EMBL" id="QTKX01000001">
    <property type="protein sequence ID" value="MBS8263934.1"/>
    <property type="molecule type" value="Genomic_DNA"/>
</dbReference>
<comment type="caution">
    <text evidence="1">The sequence shown here is derived from an EMBL/GenBank/DDBJ whole genome shotgun (WGS) entry which is preliminary data.</text>
</comment>
<accession>A0A944GVV5</accession>
<keyword evidence="2" id="KW-1185">Reference proteome</keyword>
<proteinExistence type="predicted"/>